<keyword evidence="3" id="KW-0547">Nucleotide-binding</keyword>
<protein>
    <submittedName>
        <fullName evidence="3">ATP-binding protein</fullName>
    </submittedName>
</protein>
<dbReference type="PANTHER" id="PTHR35526">
    <property type="entry name" value="ANTI-SIGMA-F FACTOR RSBW-RELATED"/>
    <property type="match status" value="1"/>
</dbReference>
<name>A0ABS9EQH4_9BACT</name>
<dbReference type="InterPro" id="IPR036890">
    <property type="entry name" value="HATPase_C_sf"/>
</dbReference>
<keyword evidence="1" id="KW-0418">Kinase</keyword>
<dbReference type="PANTHER" id="PTHR35526:SF6">
    <property type="entry name" value="SLR1861 PROTEIN"/>
    <property type="match status" value="1"/>
</dbReference>
<comment type="caution">
    <text evidence="3">The sequence shown here is derived from an EMBL/GenBank/DDBJ whole genome shotgun (WGS) entry which is preliminary data.</text>
</comment>
<reference evidence="3 4" key="1">
    <citation type="submission" date="2022-01" db="EMBL/GenBank/DDBJ databases">
        <title>Dethiosulfovibrio faecalis sp. nov., a novel proteolytic, non-sulfur-reducing bacterium isolated from a marine aquaculture solid waste bioreactor.</title>
        <authorList>
            <person name="Grabowski S."/>
            <person name="Apolinario E."/>
            <person name="Schneider N."/>
            <person name="Marshall C.W."/>
            <person name="Sowers K.R."/>
        </authorList>
    </citation>
    <scope>NUCLEOTIDE SEQUENCE [LARGE SCALE GENOMIC DNA]</scope>
    <source>
        <strain evidence="3 4">DSM 12537</strain>
    </source>
</reference>
<keyword evidence="4" id="KW-1185">Reference proteome</keyword>
<proteinExistence type="predicted"/>
<dbReference type="Gene3D" id="3.30.565.10">
    <property type="entry name" value="Histidine kinase-like ATPase, C-terminal domain"/>
    <property type="match status" value="1"/>
</dbReference>
<accession>A0ABS9EQH4</accession>
<keyword evidence="1" id="KW-0723">Serine/threonine-protein kinase</keyword>
<evidence type="ECO:0000259" key="2">
    <source>
        <dbReference type="Pfam" id="PF13581"/>
    </source>
</evidence>
<gene>
    <name evidence="3" type="ORF">L2W38_09010</name>
</gene>
<dbReference type="RefSeq" id="WP_236099672.1">
    <property type="nucleotide sequence ID" value="NZ_JAKGUD010000009.1"/>
</dbReference>
<keyword evidence="3" id="KW-0067">ATP-binding</keyword>
<dbReference type="Pfam" id="PF13581">
    <property type="entry name" value="HATPase_c_2"/>
    <property type="match status" value="1"/>
</dbReference>
<dbReference type="SUPFAM" id="SSF55874">
    <property type="entry name" value="ATPase domain of HSP90 chaperone/DNA topoisomerase II/histidine kinase"/>
    <property type="match status" value="1"/>
</dbReference>
<dbReference type="InterPro" id="IPR003594">
    <property type="entry name" value="HATPase_dom"/>
</dbReference>
<dbReference type="InterPro" id="IPR050267">
    <property type="entry name" value="Anti-sigma-factor_SerPK"/>
</dbReference>
<organism evidence="3 4">
    <name type="scientific">Dethiosulfovibrio marinus</name>
    <dbReference type="NCBI Taxonomy" id="133532"/>
    <lineage>
        <taxon>Bacteria</taxon>
        <taxon>Thermotogati</taxon>
        <taxon>Synergistota</taxon>
        <taxon>Synergistia</taxon>
        <taxon>Synergistales</taxon>
        <taxon>Dethiosulfovibrionaceae</taxon>
        <taxon>Dethiosulfovibrio</taxon>
    </lineage>
</organism>
<evidence type="ECO:0000313" key="4">
    <source>
        <dbReference type="Proteomes" id="UP001200430"/>
    </source>
</evidence>
<feature type="domain" description="Histidine kinase/HSP90-like ATPase" evidence="2">
    <location>
        <begin position="8"/>
        <end position="130"/>
    </location>
</feature>
<evidence type="ECO:0000256" key="1">
    <source>
        <dbReference type="ARBA" id="ARBA00022527"/>
    </source>
</evidence>
<keyword evidence="1" id="KW-0808">Transferase</keyword>
<sequence length="134" mass="15249">MEWRERRFAAEAGSLEDIRAFVLPCLADIPKKRKMHVELALEETVVNICSYAYEVPPGELIVRISDEGDRYFLEFEDRGVPFDPLSSGDPDVSAPMEERGQGGLGILLIRRVMDEAHYSRENGVNRLRLVVKKT</sequence>
<evidence type="ECO:0000313" key="3">
    <source>
        <dbReference type="EMBL" id="MCF4142959.1"/>
    </source>
</evidence>
<dbReference type="CDD" id="cd16936">
    <property type="entry name" value="HATPase_RsbW-like"/>
    <property type="match status" value="1"/>
</dbReference>
<dbReference type="GO" id="GO:0005524">
    <property type="term" value="F:ATP binding"/>
    <property type="evidence" value="ECO:0007669"/>
    <property type="project" value="UniProtKB-KW"/>
</dbReference>
<dbReference type="EMBL" id="JAKGUD010000009">
    <property type="protein sequence ID" value="MCF4142959.1"/>
    <property type="molecule type" value="Genomic_DNA"/>
</dbReference>
<dbReference type="Proteomes" id="UP001200430">
    <property type="component" value="Unassembled WGS sequence"/>
</dbReference>